<sequence length="159" mass="17137">MNKTVWVVVADEAIARFLQRPDEGGALQPVEELTDPAAHARGQDLRADATGRRAGGSAAGASRATGATTSAGTDEKHHEADGFARRVAARLHEALLARRFDELHLAAAPRFLGLLRKALSPQVSRCLGQQLDKDLVQVDNAALAERFFPRPRRPDGTPM</sequence>
<dbReference type="Pfam" id="PF10116">
    <property type="entry name" value="Host_attach"/>
    <property type="match status" value="1"/>
</dbReference>
<dbReference type="EMBL" id="NRRU01000105">
    <property type="protein sequence ID" value="MBK1715231.1"/>
    <property type="molecule type" value="Genomic_DNA"/>
</dbReference>
<dbReference type="Proteomes" id="UP001041814">
    <property type="component" value="Unassembled WGS sequence"/>
</dbReference>
<evidence type="ECO:0000313" key="2">
    <source>
        <dbReference type="EMBL" id="MBK1715231.1"/>
    </source>
</evidence>
<comment type="caution">
    <text evidence="2">The sequence shown here is derived from an EMBL/GenBank/DDBJ whole genome shotgun (WGS) entry which is preliminary data.</text>
</comment>
<keyword evidence="3" id="KW-1185">Reference proteome</keyword>
<proteinExistence type="predicted"/>
<gene>
    <name evidence="2" type="ORF">CKO43_20940</name>
</gene>
<name>A0ABS1E1F2_RUBGE</name>
<dbReference type="InterPro" id="IPR019291">
    <property type="entry name" value="Host_attachment_protein"/>
</dbReference>
<evidence type="ECO:0000313" key="3">
    <source>
        <dbReference type="Proteomes" id="UP001041814"/>
    </source>
</evidence>
<feature type="compositionally biased region" description="Low complexity" evidence="1">
    <location>
        <begin position="59"/>
        <end position="72"/>
    </location>
</feature>
<accession>A0ABS1E1F2</accession>
<organism evidence="2 3">
    <name type="scientific">Rubrivivax gelatinosus</name>
    <name type="common">Rhodocyclus gelatinosus</name>
    <name type="synonym">Rhodopseudomonas gelatinosa</name>
    <dbReference type="NCBI Taxonomy" id="28068"/>
    <lineage>
        <taxon>Bacteria</taxon>
        <taxon>Pseudomonadati</taxon>
        <taxon>Pseudomonadota</taxon>
        <taxon>Betaproteobacteria</taxon>
        <taxon>Burkholderiales</taxon>
        <taxon>Sphaerotilaceae</taxon>
        <taxon>Rubrivivax</taxon>
    </lineage>
</organism>
<reference evidence="2" key="2">
    <citation type="journal article" date="2020" name="Microorganisms">
        <title>Osmotic Adaptation and Compatible Solute Biosynthesis of Phototrophic Bacteria as Revealed from Genome Analyses.</title>
        <authorList>
            <person name="Imhoff J.F."/>
            <person name="Rahn T."/>
            <person name="Kunzel S."/>
            <person name="Keller A."/>
            <person name="Neulinger S.C."/>
        </authorList>
    </citation>
    <scope>NUCLEOTIDE SEQUENCE</scope>
    <source>
        <strain evidence="2">IM 151</strain>
    </source>
</reference>
<feature type="region of interest" description="Disordered" evidence="1">
    <location>
        <begin position="46"/>
        <end position="80"/>
    </location>
</feature>
<evidence type="ECO:0000256" key="1">
    <source>
        <dbReference type="SAM" id="MobiDB-lite"/>
    </source>
</evidence>
<dbReference type="RefSeq" id="WP_200379866.1">
    <property type="nucleotide sequence ID" value="NZ_NRRU01000105.1"/>
</dbReference>
<reference evidence="2" key="1">
    <citation type="submission" date="2017-08" db="EMBL/GenBank/DDBJ databases">
        <authorList>
            <person name="Imhoff J.F."/>
            <person name="Rahn T."/>
            <person name="Kuenzel S."/>
            <person name="Neulinger S.C."/>
        </authorList>
    </citation>
    <scope>NUCLEOTIDE SEQUENCE</scope>
    <source>
        <strain evidence="2">IM 151</strain>
    </source>
</reference>
<protein>
    <submittedName>
        <fullName evidence="2">Host attachment protein</fullName>
    </submittedName>
</protein>